<dbReference type="EC" id="1.3.1.95" evidence="10"/>
<keyword evidence="3 6" id="KW-0285">Flavoprotein</keyword>
<sequence length="379" mass="39682">MGYLLTEEQQLIQQNAREFAQEYIAPAAAEIDHTGAHPADIVAKMVEQDFLGIFMPAEFGGAEAGYLSYSLIIEEISRVSGAVAAILVNHASLAAYSISRWGSGEQKKTYLAALCQGEKLGAFALAEPGAAPGAGQQKVVAHKDGDDYVLNGRKCYVANGGAAGVYIVVAQTKPEAGAQGMSAFIVDSGTAGLSVVRTIGKMGLRGCQSAELEFNNVKIPAANLLGAEGTGLAIAAEAQAAAAIAEGAMVVGIAQAAMEDAVKYGKQRIQFRRPIASFPAIQTMLADMAANIHLLRLAVYDAASLLEKGEPFANEAAIIRLFAVRAGQSALIDVIQVEGGYGYSQEMPASRLYRDVKGVVIKDSSLDFPEKIIAGNLLA</sequence>
<dbReference type="PANTHER" id="PTHR43884">
    <property type="entry name" value="ACYL-COA DEHYDROGENASE"/>
    <property type="match status" value="1"/>
</dbReference>
<dbReference type="InterPro" id="IPR006091">
    <property type="entry name" value="Acyl-CoA_Oxase/DH_mid-dom"/>
</dbReference>
<comment type="similarity">
    <text evidence="2 6">Belongs to the acyl-CoA dehydrogenase family.</text>
</comment>
<dbReference type="GO" id="GO:0043958">
    <property type="term" value="F:acryloyl-CoA reductase (NADH) activity"/>
    <property type="evidence" value="ECO:0007669"/>
    <property type="project" value="UniProtKB-EC"/>
</dbReference>
<evidence type="ECO:0000259" key="9">
    <source>
        <dbReference type="Pfam" id="PF02771"/>
    </source>
</evidence>
<dbReference type="AlphaFoldDB" id="A0A212LN95"/>
<reference evidence="10" key="1">
    <citation type="submission" date="2016-08" db="EMBL/GenBank/DDBJ databases">
        <authorList>
            <person name="Seilhamer J.J."/>
        </authorList>
    </citation>
    <scope>NUCLEOTIDE SEQUENCE</scope>
    <source>
        <strain evidence="10">86</strain>
    </source>
</reference>
<accession>A0A212LN95</accession>
<dbReference type="InterPro" id="IPR037069">
    <property type="entry name" value="AcylCoA_DH/ox_N_sf"/>
</dbReference>
<dbReference type="RefSeq" id="WP_288183349.1">
    <property type="nucleotide sequence ID" value="NZ_LT608335.1"/>
</dbReference>
<dbReference type="Gene3D" id="1.10.540.10">
    <property type="entry name" value="Acyl-CoA dehydrogenase/oxidase, N-terminal domain"/>
    <property type="match status" value="1"/>
</dbReference>
<dbReference type="InterPro" id="IPR009075">
    <property type="entry name" value="AcylCo_DH/oxidase_C"/>
</dbReference>
<evidence type="ECO:0000259" key="8">
    <source>
        <dbReference type="Pfam" id="PF02770"/>
    </source>
</evidence>
<comment type="cofactor">
    <cofactor evidence="1 6">
        <name>FAD</name>
        <dbReference type="ChEBI" id="CHEBI:57692"/>
    </cofactor>
</comment>
<gene>
    <name evidence="10" type="primary">acrC</name>
    <name evidence="10" type="ORF">KL86SPO_20350</name>
</gene>
<evidence type="ECO:0000259" key="7">
    <source>
        <dbReference type="Pfam" id="PF00441"/>
    </source>
</evidence>
<dbReference type="InterPro" id="IPR036250">
    <property type="entry name" value="AcylCo_DH-like_C"/>
</dbReference>
<evidence type="ECO:0000313" key="10">
    <source>
        <dbReference type="EMBL" id="SCM79004.1"/>
    </source>
</evidence>
<evidence type="ECO:0000256" key="5">
    <source>
        <dbReference type="ARBA" id="ARBA00023002"/>
    </source>
</evidence>
<evidence type="ECO:0000256" key="6">
    <source>
        <dbReference type="RuleBase" id="RU362125"/>
    </source>
</evidence>
<evidence type="ECO:0000256" key="3">
    <source>
        <dbReference type="ARBA" id="ARBA00022630"/>
    </source>
</evidence>
<keyword evidence="4 6" id="KW-0274">FAD</keyword>
<dbReference type="Pfam" id="PF02770">
    <property type="entry name" value="Acyl-CoA_dh_M"/>
    <property type="match status" value="1"/>
</dbReference>
<feature type="domain" description="Acyl-CoA dehydrogenase/oxidase N-terminal" evidence="9">
    <location>
        <begin position="6"/>
        <end position="118"/>
    </location>
</feature>
<evidence type="ECO:0000256" key="2">
    <source>
        <dbReference type="ARBA" id="ARBA00009347"/>
    </source>
</evidence>
<dbReference type="EMBL" id="FMJE01000002">
    <property type="protein sequence ID" value="SCM79004.1"/>
    <property type="molecule type" value="Genomic_DNA"/>
</dbReference>
<evidence type="ECO:0000256" key="4">
    <source>
        <dbReference type="ARBA" id="ARBA00022827"/>
    </source>
</evidence>
<keyword evidence="5 6" id="KW-0560">Oxidoreductase</keyword>
<organism evidence="10">
    <name type="scientific">uncultured Sporomusa sp</name>
    <dbReference type="NCBI Taxonomy" id="307249"/>
    <lineage>
        <taxon>Bacteria</taxon>
        <taxon>Bacillati</taxon>
        <taxon>Bacillota</taxon>
        <taxon>Negativicutes</taxon>
        <taxon>Selenomonadales</taxon>
        <taxon>Sporomusaceae</taxon>
        <taxon>Sporomusa</taxon>
        <taxon>environmental samples</taxon>
    </lineage>
</organism>
<dbReference type="Gene3D" id="2.40.110.10">
    <property type="entry name" value="Butyryl-CoA Dehydrogenase, subunit A, domain 2"/>
    <property type="match status" value="1"/>
</dbReference>
<dbReference type="SUPFAM" id="SSF47203">
    <property type="entry name" value="Acyl-CoA dehydrogenase C-terminal domain-like"/>
    <property type="match status" value="1"/>
</dbReference>
<evidence type="ECO:0000256" key="1">
    <source>
        <dbReference type="ARBA" id="ARBA00001974"/>
    </source>
</evidence>
<name>A0A212LN95_9FIRM</name>
<dbReference type="PROSITE" id="PS00073">
    <property type="entry name" value="ACYL_COA_DH_2"/>
    <property type="match status" value="1"/>
</dbReference>
<dbReference type="InterPro" id="IPR009100">
    <property type="entry name" value="AcylCoA_DH/oxidase_NM_dom_sf"/>
</dbReference>
<dbReference type="Pfam" id="PF02771">
    <property type="entry name" value="Acyl-CoA_dh_N"/>
    <property type="match status" value="1"/>
</dbReference>
<dbReference type="Gene3D" id="1.20.140.10">
    <property type="entry name" value="Butyryl-CoA Dehydrogenase, subunit A, domain 3"/>
    <property type="match status" value="1"/>
</dbReference>
<proteinExistence type="inferred from homology"/>
<dbReference type="SUPFAM" id="SSF56645">
    <property type="entry name" value="Acyl-CoA dehydrogenase NM domain-like"/>
    <property type="match status" value="1"/>
</dbReference>
<feature type="domain" description="Acyl-CoA dehydrogenase/oxidase C-terminal" evidence="7">
    <location>
        <begin position="229"/>
        <end position="360"/>
    </location>
</feature>
<protein>
    <submittedName>
        <fullName evidence="10">Acryloyl-CoA reductase (NADH)</fullName>
        <ecNumber evidence="10">1.3.1.95</ecNumber>
    </submittedName>
</protein>
<dbReference type="PANTHER" id="PTHR43884:SF12">
    <property type="entry name" value="ISOVALERYL-COA DEHYDROGENASE, MITOCHONDRIAL-RELATED"/>
    <property type="match status" value="1"/>
</dbReference>
<dbReference type="FunFam" id="1.10.540.10:FF:000002">
    <property type="entry name" value="Acyl-CoA dehydrogenase FadE19"/>
    <property type="match status" value="1"/>
</dbReference>
<dbReference type="PIRSF" id="PIRSF016578">
    <property type="entry name" value="HsaA"/>
    <property type="match status" value="1"/>
</dbReference>
<feature type="domain" description="Acyl-CoA oxidase/dehydrogenase middle" evidence="8">
    <location>
        <begin position="122"/>
        <end position="217"/>
    </location>
</feature>
<dbReference type="Pfam" id="PF00441">
    <property type="entry name" value="Acyl-CoA_dh_1"/>
    <property type="match status" value="1"/>
</dbReference>
<dbReference type="GO" id="GO:0003995">
    <property type="term" value="F:acyl-CoA dehydrogenase activity"/>
    <property type="evidence" value="ECO:0007669"/>
    <property type="project" value="InterPro"/>
</dbReference>
<dbReference type="InterPro" id="IPR046373">
    <property type="entry name" value="Acyl-CoA_Oxase/DH_mid-dom_sf"/>
</dbReference>
<dbReference type="GO" id="GO:0050660">
    <property type="term" value="F:flavin adenine dinucleotide binding"/>
    <property type="evidence" value="ECO:0007669"/>
    <property type="project" value="InterPro"/>
</dbReference>
<dbReference type="InterPro" id="IPR013786">
    <property type="entry name" value="AcylCoA_DH/ox_N"/>
</dbReference>
<dbReference type="FunFam" id="2.40.110.10:FF:000002">
    <property type="entry name" value="Acyl-CoA dehydrogenase fadE12"/>
    <property type="match status" value="1"/>
</dbReference>
<dbReference type="InterPro" id="IPR006089">
    <property type="entry name" value="Acyl-CoA_DH_CS"/>
</dbReference>